<sequence>MLSEKDLQTRSGMACELCQSTTNLTIYEVGPDAATKEEIAVYVCAKCKAQLEKKEMPDPAHWKILEQTMWSEIPAIQVLSWRMLNRLRADSWAADLLEIFYLPEEHEAWAKASGDHVNDGSVVLHRDINGAILQDGDTVVLTKSLDVKGSTLTARLGTVVKNIRLVKDNTEQIEGRVEGQQIVILTKYVRKQG</sequence>
<dbReference type="RefSeq" id="WP_234863442.1">
    <property type="nucleotide sequence ID" value="NZ_JAKEVY010000001.1"/>
</dbReference>
<accession>A0ABS9BCP1</accession>
<comment type="caution">
    <text evidence="2">The sequence shown here is derived from an EMBL/GenBank/DDBJ whole genome shotgun (WGS) entry which is preliminary data.</text>
</comment>
<protein>
    <submittedName>
        <fullName evidence="2">PhnA domain-containing protein</fullName>
    </submittedName>
</protein>
<dbReference type="SMART" id="SM00782">
    <property type="entry name" value="PhnA_Zn_Ribbon"/>
    <property type="match status" value="1"/>
</dbReference>
<reference evidence="2 3" key="1">
    <citation type="submission" date="2022-01" db="EMBL/GenBank/DDBJ databases">
        <title>Flavihumibacter sp. nov., isolated from sediment of a river.</title>
        <authorList>
            <person name="Liu H."/>
        </authorList>
    </citation>
    <scope>NUCLEOTIDE SEQUENCE [LARGE SCALE GENOMIC DNA]</scope>
    <source>
        <strain evidence="2 3">RY-1</strain>
    </source>
</reference>
<dbReference type="InterPro" id="IPR013988">
    <property type="entry name" value="YjdM_C"/>
</dbReference>
<dbReference type="Proteomes" id="UP001200145">
    <property type="component" value="Unassembled WGS sequence"/>
</dbReference>
<evidence type="ECO:0000259" key="1">
    <source>
        <dbReference type="SMART" id="SM00782"/>
    </source>
</evidence>
<feature type="domain" description="PhnA protein N-terminal proteobacterial" evidence="1">
    <location>
        <begin position="6"/>
        <end position="52"/>
    </location>
</feature>
<keyword evidence="3" id="KW-1185">Reference proteome</keyword>
<dbReference type="InterPro" id="IPR013991">
    <property type="entry name" value="PhnaA_N_proteobac"/>
</dbReference>
<gene>
    <name evidence="2" type="ORF">L0U88_00095</name>
</gene>
<dbReference type="Pfam" id="PF03831">
    <property type="entry name" value="YjdM"/>
    <property type="match status" value="1"/>
</dbReference>
<dbReference type="PANTHER" id="PTHR30305">
    <property type="entry name" value="PROTEIN YJDM-RELATED"/>
    <property type="match status" value="1"/>
</dbReference>
<organism evidence="2 3">
    <name type="scientific">Flavihumibacter fluminis</name>
    <dbReference type="NCBI Taxonomy" id="2909236"/>
    <lineage>
        <taxon>Bacteria</taxon>
        <taxon>Pseudomonadati</taxon>
        <taxon>Bacteroidota</taxon>
        <taxon>Chitinophagia</taxon>
        <taxon>Chitinophagales</taxon>
        <taxon>Chitinophagaceae</taxon>
        <taxon>Flavihumibacter</taxon>
    </lineage>
</organism>
<proteinExistence type="predicted"/>
<dbReference type="PANTHER" id="PTHR30305:SF3">
    <property type="entry name" value="PROTEIN YJDM"/>
    <property type="match status" value="1"/>
</dbReference>
<evidence type="ECO:0000313" key="3">
    <source>
        <dbReference type="Proteomes" id="UP001200145"/>
    </source>
</evidence>
<dbReference type="EMBL" id="JAKEVY010000001">
    <property type="protein sequence ID" value="MCF1713025.1"/>
    <property type="molecule type" value="Genomic_DNA"/>
</dbReference>
<dbReference type="SUPFAM" id="SSF82057">
    <property type="entry name" value="Prokaryotic SH3-related domain"/>
    <property type="match status" value="1"/>
</dbReference>
<evidence type="ECO:0000313" key="2">
    <source>
        <dbReference type="EMBL" id="MCF1713025.1"/>
    </source>
</evidence>
<dbReference type="Gene3D" id="2.30.30.40">
    <property type="entry name" value="SH3 Domains"/>
    <property type="match status" value="1"/>
</dbReference>
<name>A0ABS9BCP1_9BACT</name>